<dbReference type="InterPro" id="IPR050546">
    <property type="entry name" value="Glycosyl_Hydrlase_16"/>
</dbReference>
<accession>A0A5B9WA65</accession>
<feature type="signal peptide" evidence="2">
    <location>
        <begin position="1"/>
        <end position="17"/>
    </location>
</feature>
<dbReference type="EMBL" id="CP042997">
    <property type="protein sequence ID" value="QEH37426.1"/>
    <property type="molecule type" value="Genomic_DNA"/>
</dbReference>
<dbReference type="SUPFAM" id="SSF49899">
    <property type="entry name" value="Concanavalin A-like lectins/glucanases"/>
    <property type="match status" value="1"/>
</dbReference>
<sequence precursor="true">MRRTLLMLFAACGVARAADRQPIVVEDFDDPRVSRSVWVVNIPDDNASVRLTGEGPHQGKSCLELRYRFVATGNFQYLGVPIAVKILAPIHRLRYWVHGDGSGCSYGVQITDARGETHQFSRNTGQGGTLDPRGWREVVVPIDEGHETWGGDKDGKLDYPITGITFTVGQPKYGEKLRAAEGTIRFDAMSVESDKGAAETLGARVDVVSPEYGSDVKGDTKVVVSAPGFETLMVKCWQAGAGHGEDSAVATVALDAKGGGSFLFPADRYPHGPITVRIRGEAGGLKDNCYLQLYNRGGISWREGIPSGPPPAAEGLRLIFADDFHGELSVSGTDPKATYYDHKPPNGYQDFSVHTFSDFHSPKNPFRQVDGYLRIRADDRTHASGLLSSIKNDGSGIKARVPCYFEARLFGPNAVGTWPGFWLMTDYMTDFKAKGDKAPVDELDIIEAYGGEGHGSPNAFDSYMVTPHCWNQGEEGKAMEKKAFEGLRNPIKMGKFGIPSAWFEAFHTYGCKITEVDTVYYCDDVEVGRHPTFPVSRANPHFFMINLATGGGWPVDLSRYHGIADMYIDYIRVYGR</sequence>
<dbReference type="KEGG" id="agv:OJF2_60170"/>
<keyword evidence="4" id="KW-0378">Hydrolase</keyword>
<evidence type="ECO:0000259" key="3">
    <source>
        <dbReference type="PROSITE" id="PS51762"/>
    </source>
</evidence>
<evidence type="ECO:0000313" key="4">
    <source>
        <dbReference type="EMBL" id="QEH37426.1"/>
    </source>
</evidence>
<organism evidence="4 5">
    <name type="scientific">Aquisphaera giovannonii</name>
    <dbReference type="NCBI Taxonomy" id="406548"/>
    <lineage>
        <taxon>Bacteria</taxon>
        <taxon>Pseudomonadati</taxon>
        <taxon>Planctomycetota</taxon>
        <taxon>Planctomycetia</taxon>
        <taxon>Isosphaerales</taxon>
        <taxon>Isosphaeraceae</taxon>
        <taxon>Aquisphaera</taxon>
    </lineage>
</organism>
<dbReference type="EC" id="3.2.1.-" evidence="4"/>
<comment type="similarity">
    <text evidence="1">Belongs to the glycosyl hydrolase 16 family.</text>
</comment>
<dbReference type="Gene3D" id="2.60.120.200">
    <property type="match status" value="1"/>
</dbReference>
<dbReference type="OrthoDB" id="230357at2"/>
<gene>
    <name evidence="4" type="primary">exsH</name>
    <name evidence="4" type="ORF">OJF2_60170</name>
</gene>
<dbReference type="PANTHER" id="PTHR10963">
    <property type="entry name" value="GLYCOSYL HYDROLASE-RELATED"/>
    <property type="match status" value="1"/>
</dbReference>
<dbReference type="PANTHER" id="PTHR10963:SF55">
    <property type="entry name" value="GLYCOSIDE HYDROLASE FAMILY 16 PROTEIN"/>
    <property type="match status" value="1"/>
</dbReference>
<reference evidence="4 5" key="1">
    <citation type="submission" date="2019-08" db="EMBL/GenBank/DDBJ databases">
        <title>Deep-cultivation of Planctomycetes and their phenomic and genomic characterization uncovers novel biology.</title>
        <authorList>
            <person name="Wiegand S."/>
            <person name="Jogler M."/>
            <person name="Boedeker C."/>
            <person name="Pinto D."/>
            <person name="Vollmers J."/>
            <person name="Rivas-Marin E."/>
            <person name="Kohn T."/>
            <person name="Peeters S.H."/>
            <person name="Heuer A."/>
            <person name="Rast P."/>
            <person name="Oberbeckmann S."/>
            <person name="Bunk B."/>
            <person name="Jeske O."/>
            <person name="Meyerdierks A."/>
            <person name="Storesund J.E."/>
            <person name="Kallscheuer N."/>
            <person name="Luecker S."/>
            <person name="Lage O.M."/>
            <person name="Pohl T."/>
            <person name="Merkel B.J."/>
            <person name="Hornburger P."/>
            <person name="Mueller R.-W."/>
            <person name="Bruemmer F."/>
            <person name="Labrenz M."/>
            <person name="Spormann A.M."/>
            <person name="Op den Camp H."/>
            <person name="Overmann J."/>
            <person name="Amann R."/>
            <person name="Jetten M.S.M."/>
            <person name="Mascher T."/>
            <person name="Medema M.H."/>
            <person name="Devos D.P."/>
            <person name="Kaster A.-K."/>
            <person name="Ovreas L."/>
            <person name="Rohde M."/>
            <person name="Galperin M.Y."/>
            <person name="Jogler C."/>
        </authorList>
    </citation>
    <scope>NUCLEOTIDE SEQUENCE [LARGE SCALE GENOMIC DNA]</scope>
    <source>
        <strain evidence="4 5">OJF2</strain>
    </source>
</reference>
<protein>
    <submittedName>
        <fullName evidence="4">Endo-1,3-1,4-beta-glycanase ExsH</fullName>
        <ecNumber evidence="4">3.2.1.-</ecNumber>
    </submittedName>
</protein>
<feature type="chain" id="PRO_5023151180" evidence="2">
    <location>
        <begin position="18"/>
        <end position="576"/>
    </location>
</feature>
<dbReference type="GO" id="GO:0004553">
    <property type="term" value="F:hydrolase activity, hydrolyzing O-glycosyl compounds"/>
    <property type="evidence" value="ECO:0007669"/>
    <property type="project" value="InterPro"/>
</dbReference>
<keyword evidence="2" id="KW-0732">Signal</keyword>
<feature type="domain" description="GH16" evidence="3">
    <location>
        <begin position="303"/>
        <end position="576"/>
    </location>
</feature>
<proteinExistence type="inferred from homology"/>
<evidence type="ECO:0000256" key="1">
    <source>
        <dbReference type="ARBA" id="ARBA00006865"/>
    </source>
</evidence>
<keyword evidence="4" id="KW-0326">Glycosidase</keyword>
<dbReference type="RefSeq" id="WP_148596984.1">
    <property type="nucleotide sequence ID" value="NZ_CP042997.1"/>
</dbReference>
<dbReference type="InterPro" id="IPR013320">
    <property type="entry name" value="ConA-like_dom_sf"/>
</dbReference>
<dbReference type="InterPro" id="IPR000757">
    <property type="entry name" value="Beta-glucanase-like"/>
</dbReference>
<evidence type="ECO:0000256" key="2">
    <source>
        <dbReference type="SAM" id="SignalP"/>
    </source>
</evidence>
<dbReference type="GO" id="GO:0005975">
    <property type="term" value="P:carbohydrate metabolic process"/>
    <property type="evidence" value="ECO:0007669"/>
    <property type="project" value="InterPro"/>
</dbReference>
<dbReference type="AlphaFoldDB" id="A0A5B9WA65"/>
<dbReference type="Proteomes" id="UP000324233">
    <property type="component" value="Chromosome"/>
</dbReference>
<dbReference type="PROSITE" id="PS51762">
    <property type="entry name" value="GH16_2"/>
    <property type="match status" value="1"/>
</dbReference>
<keyword evidence="5" id="KW-1185">Reference proteome</keyword>
<evidence type="ECO:0000313" key="5">
    <source>
        <dbReference type="Proteomes" id="UP000324233"/>
    </source>
</evidence>
<name>A0A5B9WA65_9BACT</name>